<dbReference type="InterPro" id="IPR001029">
    <property type="entry name" value="Flagellin_N"/>
</dbReference>
<evidence type="ECO:0000259" key="7">
    <source>
        <dbReference type="Pfam" id="PF00700"/>
    </source>
</evidence>
<protein>
    <recommendedName>
        <fullName evidence="2 4">Flagellin</fullName>
    </recommendedName>
</protein>
<comment type="function">
    <text evidence="4">Flagellin is the subunit protein which polymerizes to form the filaments of bacterial flagella.</text>
</comment>
<sequence length="281" mass="30257">MIINHNLNAMNAHRNMSINTGNAGKAMEKLSSGLRINRAGDDAAGLSISEKMRGQIRGLDMASKNAQDGISLIQTAEGALNETHDILQRMRELTVQAGNEGTNAPEDLDAIKSEMDQLIAEIDGIGDRTQFNGKTLLDGSQASGTGDLVFQIGANNGQKLTLNIDSMKAADLGTTVAVSDLDVTDFTTNTFDDQLTGIDEAIQSVSDQRSSLGANQNRLEHTIKNLENASENLTAAESRIRDVDMAKEMMNFTKNNILNQASQAMLAQANQQPQAVLQLLR</sequence>
<proteinExistence type="inferred from homology"/>
<reference evidence="9" key="1">
    <citation type="journal article" date="2019" name="Int. J. Syst. Evol. Microbiol.">
        <title>The Global Catalogue of Microorganisms (GCM) 10K type strain sequencing project: providing services to taxonomists for standard genome sequencing and annotation.</title>
        <authorList>
            <consortium name="The Broad Institute Genomics Platform"/>
            <consortium name="The Broad Institute Genome Sequencing Center for Infectious Disease"/>
            <person name="Wu L."/>
            <person name="Ma J."/>
        </authorList>
    </citation>
    <scope>NUCLEOTIDE SEQUENCE [LARGE SCALE GENOMIC DNA]</scope>
    <source>
        <strain evidence="9">CCUG 55590</strain>
    </source>
</reference>
<feature type="domain" description="Flagellin C-terminal" evidence="7">
    <location>
        <begin position="196"/>
        <end position="280"/>
    </location>
</feature>
<feature type="domain" description="Flagellin N-terminal" evidence="6">
    <location>
        <begin position="3"/>
        <end position="141"/>
    </location>
</feature>
<dbReference type="InterPro" id="IPR001492">
    <property type="entry name" value="Flagellin"/>
</dbReference>
<name>A0ABW2PI09_9BACL</name>
<evidence type="ECO:0000256" key="1">
    <source>
        <dbReference type="ARBA" id="ARBA00005709"/>
    </source>
</evidence>
<comment type="similarity">
    <text evidence="1 4">Belongs to the bacterial flagellin family.</text>
</comment>
<evidence type="ECO:0000256" key="3">
    <source>
        <dbReference type="ARBA" id="ARBA00023143"/>
    </source>
</evidence>
<dbReference type="InterPro" id="IPR042187">
    <property type="entry name" value="Flagellin_C_sub2"/>
</dbReference>
<dbReference type="Pfam" id="PF00669">
    <property type="entry name" value="Flagellin_N"/>
    <property type="match status" value="1"/>
</dbReference>
<keyword evidence="5" id="KW-0175">Coiled coil</keyword>
<dbReference type="InterPro" id="IPR046358">
    <property type="entry name" value="Flagellin_C"/>
</dbReference>
<keyword evidence="8" id="KW-0969">Cilium</keyword>
<dbReference type="Pfam" id="PF00700">
    <property type="entry name" value="Flagellin_C"/>
    <property type="match status" value="1"/>
</dbReference>
<comment type="subcellular location">
    <subcellularLocation>
        <location evidence="4">Secreted</location>
    </subcellularLocation>
    <subcellularLocation>
        <location evidence="4">Bacterial flagellum</location>
    </subcellularLocation>
</comment>
<organism evidence="8 9">
    <name type="scientific">Exiguobacterium aestuarii</name>
    <dbReference type="NCBI Taxonomy" id="273527"/>
    <lineage>
        <taxon>Bacteria</taxon>
        <taxon>Bacillati</taxon>
        <taxon>Bacillota</taxon>
        <taxon>Bacilli</taxon>
        <taxon>Bacillales</taxon>
        <taxon>Bacillales Family XII. Incertae Sedis</taxon>
        <taxon>Exiguobacterium</taxon>
    </lineage>
</organism>
<evidence type="ECO:0000256" key="2">
    <source>
        <dbReference type="ARBA" id="ARBA00020110"/>
    </source>
</evidence>
<keyword evidence="4" id="KW-0964">Secreted</keyword>
<dbReference type="Gene3D" id="1.20.1330.10">
    <property type="entry name" value="f41 fragment of flagellin, N-terminal domain"/>
    <property type="match status" value="2"/>
</dbReference>
<comment type="caution">
    <text evidence="8">The sequence shown here is derived from an EMBL/GenBank/DDBJ whole genome shotgun (WGS) entry which is preliminary data.</text>
</comment>
<feature type="coiled-coil region" evidence="5">
    <location>
        <begin position="209"/>
        <end position="246"/>
    </location>
</feature>
<dbReference type="PANTHER" id="PTHR42792:SF2">
    <property type="entry name" value="FLAGELLIN"/>
    <property type="match status" value="1"/>
</dbReference>
<evidence type="ECO:0000313" key="9">
    <source>
        <dbReference type="Proteomes" id="UP001596439"/>
    </source>
</evidence>
<evidence type="ECO:0000256" key="5">
    <source>
        <dbReference type="SAM" id="Coils"/>
    </source>
</evidence>
<dbReference type="RefSeq" id="WP_214786875.1">
    <property type="nucleotide sequence ID" value="NZ_JBHSGY010000001.1"/>
</dbReference>
<gene>
    <name evidence="8" type="primary">hag</name>
    <name evidence="8" type="ORF">ACFQO8_03145</name>
</gene>
<dbReference type="SUPFAM" id="SSF64518">
    <property type="entry name" value="Phase 1 flagellin"/>
    <property type="match status" value="1"/>
</dbReference>
<keyword evidence="8" id="KW-0966">Cell projection</keyword>
<dbReference type="EMBL" id="JBHTCE010000001">
    <property type="protein sequence ID" value="MFC7389126.1"/>
    <property type="molecule type" value="Genomic_DNA"/>
</dbReference>
<evidence type="ECO:0000259" key="6">
    <source>
        <dbReference type="Pfam" id="PF00669"/>
    </source>
</evidence>
<keyword evidence="3 4" id="KW-0975">Bacterial flagellum</keyword>
<dbReference type="NCBIfam" id="NF009446">
    <property type="entry name" value="PRK12804.1"/>
    <property type="match status" value="1"/>
</dbReference>
<keyword evidence="8" id="KW-0282">Flagellum</keyword>
<accession>A0ABW2PI09</accession>
<dbReference type="Gene3D" id="6.10.280.190">
    <property type="match status" value="1"/>
</dbReference>
<dbReference type="Proteomes" id="UP001596439">
    <property type="component" value="Unassembled WGS sequence"/>
</dbReference>
<evidence type="ECO:0000256" key="4">
    <source>
        <dbReference type="RuleBase" id="RU362073"/>
    </source>
</evidence>
<evidence type="ECO:0000313" key="8">
    <source>
        <dbReference type="EMBL" id="MFC7389126.1"/>
    </source>
</evidence>
<keyword evidence="9" id="KW-1185">Reference proteome</keyword>
<dbReference type="PANTHER" id="PTHR42792">
    <property type="entry name" value="FLAGELLIN"/>
    <property type="match status" value="1"/>
</dbReference>
<dbReference type="PRINTS" id="PR00207">
    <property type="entry name" value="FLAGELLIN"/>
</dbReference>
<dbReference type="Gene3D" id="6.10.10.10">
    <property type="entry name" value="Flagellar export chaperone, C-terminal domain"/>
    <property type="match status" value="1"/>
</dbReference>